<evidence type="ECO:0000256" key="8">
    <source>
        <dbReference type="PIRSR" id="PIRSR618044-2"/>
    </source>
</evidence>
<evidence type="ECO:0000313" key="12">
    <source>
        <dbReference type="EMBL" id="MUK89265.1"/>
    </source>
</evidence>
<organism evidence="12 13">
    <name type="scientific">Ornithinibacillus caprae</name>
    <dbReference type="NCBI Taxonomy" id="2678566"/>
    <lineage>
        <taxon>Bacteria</taxon>
        <taxon>Bacillati</taxon>
        <taxon>Bacillota</taxon>
        <taxon>Bacilli</taxon>
        <taxon>Bacillales</taxon>
        <taxon>Bacillaceae</taxon>
        <taxon>Ornithinibacillus</taxon>
    </lineage>
</organism>
<evidence type="ECO:0000256" key="1">
    <source>
        <dbReference type="ARBA" id="ARBA00007164"/>
    </source>
</evidence>
<dbReference type="InterPro" id="IPR001967">
    <property type="entry name" value="Peptidase_S11_N"/>
</dbReference>
<dbReference type="PANTHER" id="PTHR21581:SF33">
    <property type="entry name" value="D-ALANYL-D-ALANINE CARBOXYPEPTIDASE DACB"/>
    <property type="match status" value="1"/>
</dbReference>
<keyword evidence="10" id="KW-0472">Membrane</keyword>
<evidence type="ECO:0000256" key="4">
    <source>
        <dbReference type="ARBA" id="ARBA00022960"/>
    </source>
</evidence>
<dbReference type="AlphaFoldDB" id="A0A6N8FII0"/>
<dbReference type="PRINTS" id="PR00725">
    <property type="entry name" value="DADACBPTASE1"/>
</dbReference>
<sequence>MATTIPFEKSAHLNSNPPSLVSESAIVIDAKTGEIIYEKNIDSNMYPASITKIATAIYAIENGNLDEVVTISENARNTGGSSVYLEEGEQVPLKKLIQGLLINSGNDAGVAIAEHLSGNIEQFSSDINQYLEEKVGTKHTNFENPHGLYDPNHLTTAEDLATITQYAMENEVFREINATIELDWEGETWDTTLINHHKLMREIPYEGITGGKTGFTGQSGFTLATTAERENLSVIVITLKSYSQEASYTDTMNLLDYAFENFQTTSISKGTTFSTGDVDYEVTKDIFYTHKTDVEVEEKINEEGILNVLNKNDDTLIATFQLDQVDSEANDRSLANKETEHVELAEKKMTLFESYIIEITFVSIFILVLMGIINRKRWKLF</sequence>
<name>A0A6N8FII0_9BACI</name>
<dbReference type="Pfam" id="PF00768">
    <property type="entry name" value="Peptidase_S11"/>
    <property type="match status" value="1"/>
</dbReference>
<dbReference type="InterPro" id="IPR018044">
    <property type="entry name" value="Peptidase_S11"/>
</dbReference>
<dbReference type="GO" id="GO:0009252">
    <property type="term" value="P:peptidoglycan biosynthetic process"/>
    <property type="evidence" value="ECO:0007669"/>
    <property type="project" value="UniProtKB-KW"/>
</dbReference>
<feature type="active site" evidence="7">
    <location>
        <position position="104"/>
    </location>
</feature>
<feature type="binding site" evidence="8">
    <location>
        <position position="212"/>
    </location>
    <ligand>
        <name>substrate</name>
    </ligand>
</feature>
<dbReference type="EMBL" id="WOCA01000010">
    <property type="protein sequence ID" value="MUK89265.1"/>
    <property type="molecule type" value="Genomic_DNA"/>
</dbReference>
<feature type="active site" description="Acyl-ester intermediate" evidence="7">
    <location>
        <position position="49"/>
    </location>
</feature>
<feature type="domain" description="Peptidase S11 D-alanyl-D-alanine carboxypeptidase A N-terminal" evidence="11">
    <location>
        <begin position="16"/>
        <end position="240"/>
    </location>
</feature>
<dbReference type="Gene3D" id="3.40.710.10">
    <property type="entry name" value="DD-peptidase/beta-lactamase superfamily"/>
    <property type="match status" value="1"/>
</dbReference>
<dbReference type="PANTHER" id="PTHR21581">
    <property type="entry name" value="D-ALANYL-D-ALANINE CARBOXYPEPTIDASE"/>
    <property type="match status" value="1"/>
</dbReference>
<keyword evidence="3" id="KW-0378">Hydrolase</keyword>
<keyword evidence="12" id="KW-0645">Protease</keyword>
<evidence type="ECO:0000256" key="10">
    <source>
        <dbReference type="SAM" id="Phobius"/>
    </source>
</evidence>
<dbReference type="SUPFAM" id="SSF56601">
    <property type="entry name" value="beta-lactamase/transpeptidase-like"/>
    <property type="match status" value="1"/>
</dbReference>
<keyword evidence="6" id="KW-0961">Cell wall biogenesis/degradation</keyword>
<evidence type="ECO:0000259" key="11">
    <source>
        <dbReference type="Pfam" id="PF00768"/>
    </source>
</evidence>
<evidence type="ECO:0000256" key="5">
    <source>
        <dbReference type="ARBA" id="ARBA00022984"/>
    </source>
</evidence>
<comment type="caution">
    <text evidence="12">The sequence shown here is derived from an EMBL/GenBank/DDBJ whole genome shotgun (WGS) entry which is preliminary data.</text>
</comment>
<dbReference type="Proteomes" id="UP000469125">
    <property type="component" value="Unassembled WGS sequence"/>
</dbReference>
<keyword evidence="13" id="KW-1185">Reference proteome</keyword>
<dbReference type="GO" id="GO:0008360">
    <property type="term" value="P:regulation of cell shape"/>
    <property type="evidence" value="ECO:0007669"/>
    <property type="project" value="UniProtKB-KW"/>
</dbReference>
<keyword evidence="12" id="KW-0121">Carboxypeptidase</keyword>
<gene>
    <name evidence="12" type="ORF">GMD78_12865</name>
</gene>
<evidence type="ECO:0000256" key="7">
    <source>
        <dbReference type="PIRSR" id="PIRSR618044-1"/>
    </source>
</evidence>
<protein>
    <submittedName>
        <fullName evidence="12">D-alanyl-D-alanine carboxypeptidase</fullName>
    </submittedName>
</protein>
<dbReference type="GO" id="GO:0071555">
    <property type="term" value="P:cell wall organization"/>
    <property type="evidence" value="ECO:0007669"/>
    <property type="project" value="UniProtKB-KW"/>
</dbReference>
<keyword evidence="4" id="KW-0133">Cell shape</keyword>
<evidence type="ECO:0000256" key="9">
    <source>
        <dbReference type="RuleBase" id="RU004016"/>
    </source>
</evidence>
<keyword evidence="5" id="KW-0573">Peptidoglycan synthesis</keyword>
<comment type="similarity">
    <text evidence="1 9">Belongs to the peptidase S11 family.</text>
</comment>
<evidence type="ECO:0000313" key="13">
    <source>
        <dbReference type="Proteomes" id="UP000469125"/>
    </source>
</evidence>
<keyword evidence="10" id="KW-0812">Transmembrane</keyword>
<dbReference type="GO" id="GO:0006508">
    <property type="term" value="P:proteolysis"/>
    <property type="evidence" value="ECO:0007669"/>
    <property type="project" value="InterPro"/>
</dbReference>
<proteinExistence type="inferred from homology"/>
<dbReference type="InterPro" id="IPR012338">
    <property type="entry name" value="Beta-lactam/transpept-like"/>
</dbReference>
<evidence type="ECO:0000256" key="6">
    <source>
        <dbReference type="ARBA" id="ARBA00023316"/>
    </source>
</evidence>
<accession>A0A6N8FII0</accession>
<evidence type="ECO:0000256" key="2">
    <source>
        <dbReference type="ARBA" id="ARBA00022729"/>
    </source>
</evidence>
<evidence type="ECO:0000256" key="3">
    <source>
        <dbReference type="ARBA" id="ARBA00022801"/>
    </source>
</evidence>
<feature type="active site" description="Proton acceptor" evidence="7">
    <location>
        <position position="52"/>
    </location>
</feature>
<feature type="transmembrane region" description="Helical" evidence="10">
    <location>
        <begin position="355"/>
        <end position="373"/>
    </location>
</feature>
<keyword evidence="10" id="KW-1133">Transmembrane helix</keyword>
<keyword evidence="2" id="KW-0732">Signal</keyword>
<reference evidence="12 13" key="1">
    <citation type="submission" date="2019-11" db="EMBL/GenBank/DDBJ databases">
        <authorList>
            <person name="Li X."/>
        </authorList>
    </citation>
    <scope>NUCLEOTIDE SEQUENCE [LARGE SCALE GENOMIC DNA]</scope>
    <source>
        <strain evidence="12 13">L9</strain>
    </source>
</reference>
<dbReference type="GO" id="GO:0009002">
    <property type="term" value="F:serine-type D-Ala-D-Ala carboxypeptidase activity"/>
    <property type="evidence" value="ECO:0007669"/>
    <property type="project" value="InterPro"/>
</dbReference>